<feature type="domain" description="Alpha-2-macroglobulin" evidence="4">
    <location>
        <begin position="1279"/>
        <end position="1369"/>
    </location>
</feature>
<keyword evidence="3" id="KW-0732">Signal</keyword>
<feature type="region of interest" description="Disordered" evidence="2">
    <location>
        <begin position="906"/>
        <end position="933"/>
    </location>
</feature>
<dbReference type="InterPro" id="IPR041246">
    <property type="entry name" value="Bact_MG10"/>
</dbReference>
<dbReference type="Pfam" id="PF01835">
    <property type="entry name" value="MG2"/>
    <property type="match status" value="1"/>
</dbReference>
<dbReference type="SUPFAM" id="SSF48239">
    <property type="entry name" value="Terpenoid cyclases/Protein prenyltransferases"/>
    <property type="match status" value="1"/>
</dbReference>
<evidence type="ECO:0000256" key="3">
    <source>
        <dbReference type="SAM" id="SignalP"/>
    </source>
</evidence>
<name>A0ABS9L0J7_9BACT</name>
<dbReference type="PANTHER" id="PTHR40094">
    <property type="entry name" value="ALPHA-2-MACROGLOBULIN HOMOLOG"/>
    <property type="match status" value="1"/>
</dbReference>
<feature type="chain" id="PRO_5045090894" evidence="3">
    <location>
        <begin position="21"/>
        <end position="2052"/>
    </location>
</feature>
<comment type="similarity">
    <text evidence="1">Belongs to the protease inhibitor I39 (alpha-2-macroglobulin) family. Bacterial alpha-2-macroglobulin subfamily.</text>
</comment>
<dbReference type="InterPro" id="IPR051802">
    <property type="entry name" value="YfhM-like"/>
</dbReference>
<dbReference type="Gene3D" id="2.20.130.20">
    <property type="match status" value="1"/>
</dbReference>
<dbReference type="Proteomes" id="UP001165367">
    <property type="component" value="Unassembled WGS sequence"/>
</dbReference>
<dbReference type="PANTHER" id="PTHR40094:SF1">
    <property type="entry name" value="UBIQUITIN DOMAIN-CONTAINING PROTEIN"/>
    <property type="match status" value="1"/>
</dbReference>
<proteinExistence type="inferred from homology"/>
<evidence type="ECO:0000313" key="5">
    <source>
        <dbReference type="EMBL" id="MCG2618101.1"/>
    </source>
</evidence>
<dbReference type="InterPro" id="IPR001599">
    <property type="entry name" value="Macroglobln_a2"/>
</dbReference>
<reference evidence="5" key="1">
    <citation type="submission" date="2022-01" db="EMBL/GenBank/DDBJ databases">
        <authorList>
            <person name="Jo J.-H."/>
            <person name="Im W.-T."/>
        </authorList>
    </citation>
    <scope>NUCLEOTIDE SEQUENCE</scope>
    <source>
        <strain evidence="5">NA20</strain>
    </source>
</reference>
<dbReference type="Pfam" id="PF17973">
    <property type="entry name" value="bMG10"/>
    <property type="match status" value="1"/>
</dbReference>
<evidence type="ECO:0000256" key="1">
    <source>
        <dbReference type="ARBA" id="ARBA00010556"/>
    </source>
</evidence>
<evidence type="ECO:0000259" key="4">
    <source>
        <dbReference type="SMART" id="SM01360"/>
    </source>
</evidence>
<evidence type="ECO:0000256" key="2">
    <source>
        <dbReference type="SAM" id="MobiDB-lite"/>
    </source>
</evidence>
<sequence>MKRSSLVTLFAALFSLIAMNSNSQTPVKNYDSAWKKVEGFVNKNLPASALTEVKKIYELAKKEKQEAQMIKSLIYMTSLQEETRENNTPLSISEIEKEIPGTSGATKALLNSLLATKYWSYYQQNRWQFYNRTQTENFKKEDIATWTSEDFHKKTGALYLNSLADKKLLQQTSLDRYNAIIMKGNMRHLRPTLYDLLAFQALGYFENDERDVNKPAYAFEINQASAFDPASDFIHRKFETNDSTSLQHKALLIYQDLIAFHLNDKKHDALIDADLQRYQFVRSKSTHPDKDEYYFNGVNHIAHQYENMPAASQAWYLVAQYYNEQGNQYKPFADTTYRFQKVKAKEILQKLVAQKDSSEGKINATNLLNELNRSHLQFHIEQVNLPGKPLRSLIEYRNLSSVYFRLVKQTAALKAASEKSYEDSYWKAILTAPSIRSWKQALPDTKDLQQHNAEVKVDALPSGEYYLIASSDEGFKNKSAVIVARSFYVSSISYINYNMDYFVLDRDNGQPLRNASVQVWEQVYDYNTYKYSKSKGAVYNTDENGFFHIARKQNTQENRRNSNFTYSLEIKTKDDYLFIDQYKTDYYYSNARNPEEKSQTNIFMFKDRGIYRPGQTIFFKGIVISRNVSKKESDILSGYSTTVYLQNANGEKVDSVKVKTNEYGSFSGKFQLPSGGMTGSFSLVVERNYEHFRVEEYKRPKYYVEYEPLKGTYRINDSIEVTGIAKAYAGNNIDGAQVKYRVVRQVRYLYPWLFKRWWYPPSEPMEITHGETTTDAEGKFKVKFAAIPDLKVDPKLDPAFDYVVYADITDINGETRSGEKSVSVSYKSLLLDVDVPSRMPADSLNKIRIRTTNNNGEFQPALVSVKISRLKEEKRLLRNRLWERPDQFVFTKEEYIKLFPNDLYDDENDPASREKGEQVLQRQDSTKQDKPFSLDGMISQAGSYIIEIATKDKDGREVKDVKYVTLYNEKASKPEQPIYFASTQPTPVEPGKTADIELSSTADNLFVIQQINRSSSYQSTDNLKYSFLKLGDEKKRIGFETTEADRGGFGVSWAFVKHNQVFIDYKNIMVPWTNKELKIEYETYRDKTLPGSQEQWKVKISGMKNEKVAAEMLAGMYDASLDQFASEVWSSPYIWPTFSANWTQWTGNTFTKVESQQKPVVENAYVALIKDYDRLIFNSFGDEIVVGYKNYRRGNAKQVLRSMPSMQLESMSGREVAAAAPSQYAGANNDTVPVFDANDPSKVVKYTITQTSEMFVHGEVVKKNDAAGDIQPRKNFNETAFFFPDLKTDESGAIEFSFTMPEALTKWKFQALAHTKDLAFGYSQKEIITQKELMVQPNAPRFLREGDKLVFNAKVVNLSEKELNGNAELQLFNAANNQPVDILFNLTEKSKPFKVAAGQSTVLFFPLNIPASYTEALTWRVVAKAEGFSDGEENMLPVLSNRMLVTETMSLPMRGNGTKSFSFDKLKQSGGSNTLQQHSLTVEYTSNPAWYAVQALPYLMEYPYDCAEQTWNRYYANSLATSIANAAPKLKQVFEQWKNADTAALLSNLQKNQELKSILLEETPWVLEAKTEAQQKKNIALLFDMMRMSSELNSAYEKLKQLQSSNGGFVWFSGGPDDRYMTQYIVTGIGHLRKLKGISAAQDTKLNQILQKAIPYLDLKMKEEYDNLLKYKTDLKTYVPGHSAIQYFYMRSFFPEYKVAVASQTAYKYFRSRLPLSWTNQNKYMLGMLALALHRLDDKATPVAILKSLKETSINNEELGMYWKDARRGWWWYESPIERQALLIEAFSEITKDTKAVDDLRTWLLKNKQTNKWESTKATAEACYALLLQGTNWVNESPVINITLGSTTISSTDNKLEAGTGYFSKTIPQKDIKPAMGNITVKVSGATTNSAPSWGGAYWQYFENLDKITSAETPLKLQKKLFIETNADRGPVLTPVADGAKLKIGDKIKVRIELRVDRDMEYVHMKDMRASSLEPVNVLSSYKWQDGLGYYESTKDAATNFFFDNLKKGTYVFEYSLFVTHSGNFSNGVTTIQSMYAPEFSSHSEGVRITVQ</sequence>
<dbReference type="SMART" id="SM01360">
    <property type="entry name" value="A2M"/>
    <property type="match status" value="1"/>
</dbReference>
<accession>A0ABS9L0J7</accession>
<dbReference type="Gene3D" id="2.60.40.1930">
    <property type="match status" value="1"/>
</dbReference>
<dbReference type="InterPro" id="IPR008930">
    <property type="entry name" value="Terpenoid_cyclase/PrenylTrfase"/>
</dbReference>
<dbReference type="EMBL" id="JAKLTR010000033">
    <property type="protein sequence ID" value="MCG2618101.1"/>
    <property type="molecule type" value="Genomic_DNA"/>
</dbReference>
<dbReference type="InterPro" id="IPR002890">
    <property type="entry name" value="MG2"/>
</dbReference>
<dbReference type="Gene3D" id="1.50.10.20">
    <property type="match status" value="1"/>
</dbReference>
<evidence type="ECO:0000313" key="6">
    <source>
        <dbReference type="Proteomes" id="UP001165367"/>
    </source>
</evidence>
<protein>
    <submittedName>
        <fullName evidence="5">MG2 domain-containing protein</fullName>
    </submittedName>
</protein>
<dbReference type="RefSeq" id="WP_237877241.1">
    <property type="nucleotide sequence ID" value="NZ_JAKLTR010000033.1"/>
</dbReference>
<keyword evidence="6" id="KW-1185">Reference proteome</keyword>
<comment type="caution">
    <text evidence="5">The sequence shown here is derived from an EMBL/GenBank/DDBJ whole genome shotgun (WGS) entry which is preliminary data.</text>
</comment>
<gene>
    <name evidence="5" type="ORF">LZZ85_27610</name>
</gene>
<organism evidence="5 6">
    <name type="scientific">Terrimonas ginsenosidimutans</name>
    <dbReference type="NCBI Taxonomy" id="2908004"/>
    <lineage>
        <taxon>Bacteria</taxon>
        <taxon>Pseudomonadati</taxon>
        <taxon>Bacteroidota</taxon>
        <taxon>Chitinophagia</taxon>
        <taxon>Chitinophagales</taxon>
        <taxon>Chitinophagaceae</taxon>
        <taxon>Terrimonas</taxon>
    </lineage>
</organism>
<feature type="signal peptide" evidence="3">
    <location>
        <begin position="1"/>
        <end position="20"/>
    </location>
</feature>
<dbReference type="Pfam" id="PF00207">
    <property type="entry name" value="A2M"/>
    <property type="match status" value="1"/>
</dbReference>